<reference evidence="5 6" key="1">
    <citation type="journal article" date="2011" name="Stand. Genomic Sci.">
        <title>Complete genome sequence of Nitratifractor salsuginis type strain (E9I37-1).</title>
        <authorList>
            <person name="Anderson I."/>
            <person name="Sikorski J."/>
            <person name="Zeytun A."/>
            <person name="Nolan M."/>
            <person name="Lapidus A."/>
            <person name="Lucas S."/>
            <person name="Hammon N."/>
            <person name="Deshpande S."/>
            <person name="Cheng J.F."/>
            <person name="Tapia R."/>
            <person name="Han C."/>
            <person name="Goodwin L."/>
            <person name="Pitluck S."/>
            <person name="Liolios K."/>
            <person name="Pagani I."/>
            <person name="Ivanova N."/>
            <person name="Huntemann M."/>
            <person name="Mavromatis K."/>
            <person name="Ovchinikova G."/>
            <person name="Pati A."/>
            <person name="Chen A."/>
            <person name="Palaniappan K."/>
            <person name="Land M."/>
            <person name="Hauser L."/>
            <person name="Brambilla E.M."/>
            <person name="Ngatchou-Djao O.D."/>
            <person name="Rohde M."/>
            <person name="Tindall B.J."/>
            <person name="Goker M."/>
            <person name="Detter J.C."/>
            <person name="Woyke T."/>
            <person name="Bristow J."/>
            <person name="Eisen J.A."/>
            <person name="Markowitz V."/>
            <person name="Hugenholtz P."/>
            <person name="Klenk H.P."/>
            <person name="Kyrpides N.C."/>
        </authorList>
    </citation>
    <scope>NUCLEOTIDE SEQUENCE [LARGE SCALE GENOMIC DNA]</scope>
    <source>
        <strain evidence="6">DSM 16511 / JCM 12458 / E9I37-1</strain>
    </source>
</reference>
<dbReference type="EMBL" id="CP002452">
    <property type="protein sequence ID" value="ADV46568.1"/>
    <property type="molecule type" value="Genomic_DNA"/>
</dbReference>
<gene>
    <name evidence="5" type="ordered locus">Nitsa_1317</name>
</gene>
<dbReference type="HOGENOM" id="CLU_640801_0_0_7"/>
<proteinExistence type="inferred from homology"/>
<dbReference type="Proteomes" id="UP000008633">
    <property type="component" value="Chromosome"/>
</dbReference>
<protein>
    <submittedName>
        <fullName evidence="5">Lytic transglycosylase catalytic</fullName>
    </submittedName>
</protein>
<dbReference type="PANTHER" id="PTHR37423">
    <property type="entry name" value="SOLUBLE LYTIC MUREIN TRANSGLYCOSYLASE-RELATED"/>
    <property type="match status" value="1"/>
</dbReference>
<accession>E6WYY2</accession>
<dbReference type="STRING" id="749222.Nitsa_1317"/>
<organism evidence="5 6">
    <name type="scientific">Nitratifractor salsuginis (strain DSM 16511 / JCM 12458 / E9I37-1)</name>
    <dbReference type="NCBI Taxonomy" id="749222"/>
    <lineage>
        <taxon>Bacteria</taxon>
        <taxon>Pseudomonadati</taxon>
        <taxon>Campylobacterota</taxon>
        <taxon>Epsilonproteobacteria</taxon>
        <taxon>Campylobacterales</taxon>
        <taxon>Sulfurovaceae</taxon>
        <taxon>Nitratifractor</taxon>
    </lineage>
</organism>
<keyword evidence="6" id="KW-1185">Reference proteome</keyword>
<feature type="compositionally biased region" description="Pro residues" evidence="2">
    <location>
        <begin position="78"/>
        <end position="87"/>
    </location>
</feature>
<dbReference type="eggNOG" id="COG0741">
    <property type="taxonomic scope" value="Bacteria"/>
</dbReference>
<comment type="similarity">
    <text evidence="1">Belongs to the transglycosylase Slt family.</text>
</comment>
<reference evidence="6" key="2">
    <citation type="submission" date="2011-01" db="EMBL/GenBank/DDBJ databases">
        <title>The complete genome of Nitratifractor salsuginis DSM 16511.</title>
        <authorList>
            <consortium name="US DOE Joint Genome Institute (JGI-PGF)"/>
            <person name="Lucas S."/>
            <person name="Copeland A."/>
            <person name="Lapidus A."/>
            <person name="Bruce D."/>
            <person name="Goodwin L."/>
            <person name="Pitluck S."/>
            <person name="Kyrpides N."/>
            <person name="Mavromatis K."/>
            <person name="Ivanova N."/>
            <person name="Mikhailova N."/>
            <person name="Zeytun A."/>
            <person name="Detter J.C."/>
            <person name="Tapia R."/>
            <person name="Han C."/>
            <person name="Land M."/>
            <person name="Hauser L."/>
            <person name="Markowitz V."/>
            <person name="Cheng J.-F."/>
            <person name="Hugenholtz P."/>
            <person name="Woyke T."/>
            <person name="Wu D."/>
            <person name="Tindall B."/>
            <person name="Schuetze A."/>
            <person name="Brambilla E."/>
            <person name="Klenk H.-P."/>
            <person name="Eisen J.A."/>
        </authorList>
    </citation>
    <scope>NUCLEOTIDE SEQUENCE [LARGE SCALE GENOMIC DNA]</scope>
    <source>
        <strain evidence="6">DSM 16511 / JCM 12458 / E9I37-1</strain>
    </source>
</reference>
<evidence type="ECO:0000259" key="4">
    <source>
        <dbReference type="Pfam" id="PF01464"/>
    </source>
</evidence>
<evidence type="ECO:0000313" key="6">
    <source>
        <dbReference type="Proteomes" id="UP000008633"/>
    </source>
</evidence>
<dbReference type="InterPro" id="IPR008258">
    <property type="entry name" value="Transglycosylase_SLT_dom_1"/>
</dbReference>
<evidence type="ECO:0000313" key="5">
    <source>
        <dbReference type="EMBL" id="ADV46568.1"/>
    </source>
</evidence>
<dbReference type="AlphaFoldDB" id="E6WYY2"/>
<sequence length="513" mass="60959">MRALFALFLLLLIPLGAKSFSYAQVHSLPQGVEKDYYIWRFIRQKSTTKAQARRIIREASRINPNLKKAYRRKTGHNPPIPPRPKPSLSPRQKQELERKLAIARQVLRSPDPLSAWQKLDPEMKLFVFKHAGTRGRRTLDYKISEEEWQELSRYPDANLMLYYLRRDRLKKLSRILRYKPAQDNRLRYDYLMRLSFEALRRGDESLAEYDFAQAARRARKRELADRALFWAWKADDDRDYLKKLAKSWDINLYTLAARDALKMKYDLGITPELPRGHVPGFDIRDPIQWHSLKQKIFDPHSDLEALAQRFKTDETVGHYCYIMTKAGHDKPQYFPMPYRDFMKKLPVKRQAILYAIARQESRFVPASVSGSFALGMMQIMPFLVDHLQKVRHERIDYDDLFDPITALKYANTHMDYLTSWLHHPLFVAYAYNAGIGFTKRLIRRKDLFENRNKYDPWISLERVANYQANDYGKKVLTNYVIYLNKLGYPIRLTDLVSVLHLPRYTDEFRKRRK</sequence>
<dbReference type="OrthoDB" id="5525175at2"/>
<dbReference type="Pfam" id="PF01464">
    <property type="entry name" value="SLT"/>
    <property type="match status" value="1"/>
</dbReference>
<evidence type="ECO:0000256" key="2">
    <source>
        <dbReference type="SAM" id="MobiDB-lite"/>
    </source>
</evidence>
<dbReference type="PANTHER" id="PTHR37423:SF2">
    <property type="entry name" value="MEMBRANE-BOUND LYTIC MUREIN TRANSGLYCOSYLASE C"/>
    <property type="match status" value="1"/>
</dbReference>
<dbReference type="InterPro" id="IPR023346">
    <property type="entry name" value="Lysozyme-like_dom_sf"/>
</dbReference>
<feature type="region of interest" description="Disordered" evidence="2">
    <location>
        <begin position="69"/>
        <end position="94"/>
    </location>
</feature>
<feature type="signal peptide" evidence="3">
    <location>
        <begin position="1"/>
        <end position="23"/>
    </location>
</feature>
<name>E6WYY2_NITSE</name>
<evidence type="ECO:0000256" key="1">
    <source>
        <dbReference type="ARBA" id="ARBA00007734"/>
    </source>
</evidence>
<keyword evidence="3" id="KW-0732">Signal</keyword>
<feature type="domain" description="Transglycosylase SLT" evidence="4">
    <location>
        <begin position="350"/>
        <end position="447"/>
    </location>
</feature>
<dbReference type="Gene3D" id="1.10.530.10">
    <property type="match status" value="1"/>
</dbReference>
<dbReference type="SUPFAM" id="SSF53955">
    <property type="entry name" value="Lysozyme-like"/>
    <property type="match status" value="1"/>
</dbReference>
<dbReference type="KEGG" id="nsa:Nitsa_1317"/>
<feature type="chain" id="PRO_5003212590" evidence="3">
    <location>
        <begin position="24"/>
        <end position="513"/>
    </location>
</feature>
<evidence type="ECO:0000256" key="3">
    <source>
        <dbReference type="SAM" id="SignalP"/>
    </source>
</evidence>
<dbReference type="RefSeq" id="WP_013554258.1">
    <property type="nucleotide sequence ID" value="NC_014935.1"/>
</dbReference>